<name>A0A9P7AFR6_9AGAM</name>
<dbReference type="EMBL" id="JABBWE010000068">
    <property type="protein sequence ID" value="KAG1788421.1"/>
    <property type="molecule type" value="Genomic_DNA"/>
</dbReference>
<feature type="non-terminal residue" evidence="1">
    <location>
        <position position="1"/>
    </location>
</feature>
<evidence type="ECO:0000313" key="2">
    <source>
        <dbReference type="Proteomes" id="UP000719766"/>
    </source>
</evidence>
<reference evidence="1" key="1">
    <citation type="journal article" date="2020" name="New Phytol.">
        <title>Comparative genomics reveals dynamic genome evolution in host specialist ectomycorrhizal fungi.</title>
        <authorList>
            <person name="Lofgren L.A."/>
            <person name="Nguyen N.H."/>
            <person name="Vilgalys R."/>
            <person name="Ruytinx J."/>
            <person name="Liao H.L."/>
            <person name="Branco S."/>
            <person name="Kuo A."/>
            <person name="LaButti K."/>
            <person name="Lipzen A."/>
            <person name="Andreopoulos W."/>
            <person name="Pangilinan J."/>
            <person name="Riley R."/>
            <person name="Hundley H."/>
            <person name="Na H."/>
            <person name="Barry K."/>
            <person name="Grigoriev I.V."/>
            <person name="Stajich J.E."/>
            <person name="Kennedy P.G."/>
        </authorList>
    </citation>
    <scope>NUCLEOTIDE SEQUENCE</scope>
    <source>
        <strain evidence="1">S12</strain>
    </source>
</reference>
<organism evidence="1 2">
    <name type="scientific">Suillus plorans</name>
    <dbReference type="NCBI Taxonomy" id="116603"/>
    <lineage>
        <taxon>Eukaryota</taxon>
        <taxon>Fungi</taxon>
        <taxon>Dikarya</taxon>
        <taxon>Basidiomycota</taxon>
        <taxon>Agaricomycotina</taxon>
        <taxon>Agaricomycetes</taxon>
        <taxon>Agaricomycetidae</taxon>
        <taxon>Boletales</taxon>
        <taxon>Suillineae</taxon>
        <taxon>Suillaceae</taxon>
        <taxon>Suillus</taxon>
    </lineage>
</organism>
<dbReference type="OrthoDB" id="3139052at2759"/>
<dbReference type="AlphaFoldDB" id="A0A9P7AFR6"/>
<evidence type="ECO:0000313" key="1">
    <source>
        <dbReference type="EMBL" id="KAG1788421.1"/>
    </source>
</evidence>
<accession>A0A9P7AFR6</accession>
<protein>
    <submittedName>
        <fullName evidence="1">Uncharacterized protein</fullName>
    </submittedName>
</protein>
<gene>
    <name evidence="1" type="ORF">HD556DRAFT_1403392</name>
</gene>
<dbReference type="RefSeq" id="XP_041155649.1">
    <property type="nucleotide sequence ID" value="XM_041303879.1"/>
</dbReference>
<sequence>MVSLVNHLQHGISSQAFKAQMAIGSWYKTPFLDDKIATQILSEHMKRNKGKGKACEDAGSDY</sequence>
<dbReference type="Proteomes" id="UP000719766">
    <property type="component" value="Unassembled WGS sequence"/>
</dbReference>
<comment type="caution">
    <text evidence="1">The sequence shown here is derived from an EMBL/GenBank/DDBJ whole genome shotgun (WGS) entry which is preliminary data.</text>
</comment>
<dbReference type="GeneID" id="64597643"/>
<keyword evidence="2" id="KW-1185">Reference proteome</keyword>
<proteinExistence type="predicted"/>